<dbReference type="Pfam" id="PF07273">
    <property type="entry name" value="DUF1439"/>
    <property type="match status" value="1"/>
</dbReference>
<accession>A0ABM9Y506</accession>
<dbReference type="Proteomes" id="UP000003027">
    <property type="component" value="Unassembled WGS sequence"/>
</dbReference>
<dbReference type="NCBIfam" id="NF007894">
    <property type="entry name" value="PRK10598.1"/>
    <property type="match status" value="1"/>
</dbReference>
<sequence length="205" mass="22623">MGKLVLSDVIVHIAMRLLMKKLMWGAAALLTTATLVGCNQLTQYTLSEQEVNDYLQKHNNYEKQIGIPGLVDAHITLTQLQSQIGRAEPGKVTLTGNAKVDITSILGPQSADMTLTLKAQPTFDREKGAIFLKDMELTDYTVKPEKMDTVMKALTPYLNQSLKSYFDQQPVYVLDGEKSKAEAMAKKLAKGLEVKPGQLVIPLTD</sequence>
<protein>
    <submittedName>
        <fullName evidence="1">Uncharacterized lipoprotein yceB</fullName>
    </submittedName>
</protein>
<organism evidence="1 2">
    <name type="scientific">Yersinia mollaretii (strain ATCC 43969 / DSM 18520 / CIP 103324 / CNY 7263 / WAIP 204)</name>
    <dbReference type="NCBI Taxonomy" id="349967"/>
    <lineage>
        <taxon>Bacteria</taxon>
        <taxon>Pseudomonadati</taxon>
        <taxon>Pseudomonadota</taxon>
        <taxon>Gammaproteobacteria</taxon>
        <taxon>Enterobacterales</taxon>
        <taxon>Yersiniaceae</taxon>
        <taxon>Yersinia</taxon>
    </lineage>
</organism>
<keyword evidence="2" id="KW-1185">Reference proteome</keyword>
<evidence type="ECO:0000313" key="2">
    <source>
        <dbReference type="Proteomes" id="UP000003027"/>
    </source>
</evidence>
<evidence type="ECO:0000313" key="1">
    <source>
        <dbReference type="EMBL" id="EEQ08801.1"/>
    </source>
</evidence>
<keyword evidence="1" id="KW-0449">Lipoprotein</keyword>
<dbReference type="InterPro" id="IPR010835">
    <property type="entry name" value="DUF1439"/>
</dbReference>
<proteinExistence type="predicted"/>
<gene>
    <name evidence="1" type="ORF">ymoll0001_39850</name>
</gene>
<reference evidence="1" key="1">
    <citation type="submission" date="2008-12" db="EMBL/GenBank/DDBJ databases">
        <title>Annotation of the Yersinia mollaretii ATCC 43969 genome.</title>
        <authorList>
            <person name="Read T.D."/>
            <person name="Akmal A."/>
            <person name="Bishop-Lilly K."/>
            <person name="Chen P.E."/>
            <person name="Cook C."/>
            <person name="Kiley M.P."/>
            <person name="Lentz S."/>
            <person name="Mateczun A."/>
            <person name="Nagarajan N."/>
            <person name="Nolan N."/>
            <person name="Osborne B.I."/>
            <person name="Pop M."/>
            <person name="Sozhamannan S."/>
            <person name="Stewart A.C."/>
            <person name="Sulakvelidze A."/>
            <person name="Thomason B."/>
            <person name="Willner K."/>
            <person name="Zwick M.E."/>
        </authorList>
    </citation>
    <scope>NUCLEOTIDE SEQUENCE [LARGE SCALE GENOMIC DNA]</scope>
    <source>
        <strain evidence="1">ATCC 43969</strain>
    </source>
</reference>
<dbReference type="EMBL" id="AALD02000067">
    <property type="protein sequence ID" value="EEQ08801.1"/>
    <property type="molecule type" value="Genomic_DNA"/>
</dbReference>
<comment type="caution">
    <text evidence="1">The sequence shown here is derived from an EMBL/GenBank/DDBJ whole genome shotgun (WGS) entry which is preliminary data.</text>
</comment>
<dbReference type="Gene3D" id="3.15.10.40">
    <property type="entry name" value="Uncharacterised protein PF07273, DUF1439"/>
    <property type="match status" value="1"/>
</dbReference>
<name>A0ABM9Y506_YERMW</name>